<gene>
    <name evidence="1" type="ORF">WCD41_06590</name>
</gene>
<dbReference type="RefSeq" id="WP_337712601.1">
    <property type="nucleotide sequence ID" value="NZ_JBBEGL010000002.1"/>
</dbReference>
<evidence type="ECO:0000313" key="2">
    <source>
        <dbReference type="Proteomes" id="UP001370100"/>
    </source>
</evidence>
<sequence>MTDRELDMARVEAERHPCAYVLPEQLRPRAARKRAQRDGDDRAWRCGAQAGEPCRNLLTGQPLRHQAAHDVRLRDAGVELLPVPSHHLAD</sequence>
<keyword evidence="2" id="KW-1185">Reference proteome</keyword>
<name>A0ABU8N154_9PSEU</name>
<evidence type="ECO:0000313" key="1">
    <source>
        <dbReference type="EMBL" id="MEJ2886113.1"/>
    </source>
</evidence>
<dbReference type="EMBL" id="JBBEGL010000002">
    <property type="protein sequence ID" value="MEJ2886113.1"/>
    <property type="molecule type" value="Genomic_DNA"/>
</dbReference>
<accession>A0ABU8N154</accession>
<comment type="caution">
    <text evidence="1">The sequence shown here is derived from an EMBL/GenBank/DDBJ whole genome shotgun (WGS) entry which is preliminary data.</text>
</comment>
<dbReference type="Proteomes" id="UP001370100">
    <property type="component" value="Unassembled WGS sequence"/>
</dbReference>
<reference evidence="1 2" key="1">
    <citation type="submission" date="2024-03" db="EMBL/GenBank/DDBJ databases">
        <title>Actinomycetospora sp. OC33-EN06, a novel actinomycete isolated from wild orchid (Aerides multiflora).</title>
        <authorList>
            <person name="Suriyachadkun C."/>
        </authorList>
    </citation>
    <scope>NUCLEOTIDE SEQUENCE [LARGE SCALE GENOMIC DNA]</scope>
    <source>
        <strain evidence="1 2">OC33-EN06</strain>
    </source>
</reference>
<protein>
    <submittedName>
        <fullName evidence="1">Uncharacterized protein</fullName>
    </submittedName>
</protein>
<organism evidence="1 2">
    <name type="scientific">Actinomycetospora aeridis</name>
    <dbReference type="NCBI Taxonomy" id="3129231"/>
    <lineage>
        <taxon>Bacteria</taxon>
        <taxon>Bacillati</taxon>
        <taxon>Actinomycetota</taxon>
        <taxon>Actinomycetes</taxon>
        <taxon>Pseudonocardiales</taxon>
        <taxon>Pseudonocardiaceae</taxon>
        <taxon>Actinomycetospora</taxon>
    </lineage>
</organism>
<proteinExistence type="predicted"/>